<dbReference type="Proteomes" id="UP000475862">
    <property type="component" value="Unassembled WGS sequence"/>
</dbReference>
<sequence length="206" mass="24261">MWRAVLCIIHVLKHTYRNRDSLQLSQFLLTLSSPSPFQKTTTILSYWTSYDLINTRNIIIHHDHKPPVTCYKNIAHPRIVIRIINVYLDICINDSNIYLSKYNTIGKKNVITQKCCLLKCSYIITTLSKKKSYQPTIILKANRQFPLRIDFLSSEYIKDKRKKKQPYFVITNFSMMITTGLSSFRKWNTTSIRKENLKLPLNPNEN</sequence>
<organism evidence="1 2">
    <name type="scientific">Aphis glycines</name>
    <name type="common">Soybean aphid</name>
    <dbReference type="NCBI Taxonomy" id="307491"/>
    <lineage>
        <taxon>Eukaryota</taxon>
        <taxon>Metazoa</taxon>
        <taxon>Ecdysozoa</taxon>
        <taxon>Arthropoda</taxon>
        <taxon>Hexapoda</taxon>
        <taxon>Insecta</taxon>
        <taxon>Pterygota</taxon>
        <taxon>Neoptera</taxon>
        <taxon>Paraneoptera</taxon>
        <taxon>Hemiptera</taxon>
        <taxon>Sternorrhyncha</taxon>
        <taxon>Aphidomorpha</taxon>
        <taxon>Aphidoidea</taxon>
        <taxon>Aphididae</taxon>
        <taxon>Aphidini</taxon>
        <taxon>Aphis</taxon>
        <taxon>Aphis</taxon>
    </lineage>
</organism>
<dbReference type="EMBL" id="VYZN01000020">
    <property type="protein sequence ID" value="KAE9536861.1"/>
    <property type="molecule type" value="Genomic_DNA"/>
</dbReference>
<keyword evidence="2" id="KW-1185">Reference proteome</keyword>
<proteinExistence type="predicted"/>
<evidence type="ECO:0000313" key="2">
    <source>
        <dbReference type="Proteomes" id="UP000475862"/>
    </source>
</evidence>
<evidence type="ECO:0000313" key="1">
    <source>
        <dbReference type="EMBL" id="KAE9536861.1"/>
    </source>
</evidence>
<gene>
    <name evidence="1" type="ORF">AGLY_006923</name>
</gene>
<reference evidence="1 2" key="1">
    <citation type="submission" date="2019-08" db="EMBL/GenBank/DDBJ databases">
        <title>The genome of the soybean aphid Biotype 1, its phylome, world population structure and adaptation to the North American continent.</title>
        <authorList>
            <person name="Giordano R."/>
            <person name="Donthu R.K."/>
            <person name="Hernandez A.G."/>
            <person name="Wright C.L."/>
            <person name="Zimin A.V."/>
        </authorList>
    </citation>
    <scope>NUCLEOTIDE SEQUENCE [LARGE SCALE GENOMIC DNA]</scope>
    <source>
        <tissue evidence="1">Whole aphids</tissue>
    </source>
</reference>
<comment type="caution">
    <text evidence="1">The sequence shown here is derived from an EMBL/GenBank/DDBJ whole genome shotgun (WGS) entry which is preliminary data.</text>
</comment>
<protein>
    <submittedName>
        <fullName evidence="1">Uncharacterized protein</fullName>
    </submittedName>
</protein>
<dbReference type="AlphaFoldDB" id="A0A6G0TQ77"/>
<accession>A0A6G0TQ77</accession>
<name>A0A6G0TQ77_APHGL</name>